<sequence length="93" mass="9619">MTISRFNPESLHATPGYSHVTVVDAGRLAFLAGQCPLDVTGKLAGEGDLLAQVDQEVANALAALRAAGAQPEQVVRSVIYVVGDDLTAALDNS</sequence>
<dbReference type="InterPro" id="IPR006175">
    <property type="entry name" value="YjgF/YER057c/UK114"/>
</dbReference>
<dbReference type="AlphaFoldDB" id="A0A5C4WM42"/>
<accession>A0A5P9YSI7</accession>
<protein>
    <submittedName>
        <fullName evidence="1">Uncharacterized protein</fullName>
    </submittedName>
</protein>
<evidence type="ECO:0000313" key="1">
    <source>
        <dbReference type="EMBL" id="KAB8194708.1"/>
    </source>
</evidence>
<dbReference type="Pfam" id="PF01042">
    <property type="entry name" value="Ribonuc_L-PSP"/>
    <property type="match status" value="1"/>
</dbReference>
<dbReference type="OrthoDB" id="9803101at2"/>
<dbReference type="EMBL" id="VDLX02000005">
    <property type="protein sequence ID" value="KAB8194708.1"/>
    <property type="molecule type" value="Genomic_DNA"/>
</dbReference>
<dbReference type="SUPFAM" id="SSF55298">
    <property type="entry name" value="YjgF-like"/>
    <property type="match status" value="1"/>
</dbReference>
<reference evidence="1 2" key="1">
    <citation type="submission" date="2019-10" db="EMBL/GenBank/DDBJ databases">
        <title>Nonomuraea sp. nov., isolated from Phyllanthus amarus.</title>
        <authorList>
            <person name="Klykleung N."/>
            <person name="Tanasupawat S."/>
        </authorList>
    </citation>
    <scope>NUCLEOTIDE SEQUENCE [LARGE SCALE GENOMIC DNA]</scope>
    <source>
        <strain evidence="1 2">PA1-10</strain>
    </source>
</reference>
<name>A0A5C4WM42_9ACTN</name>
<gene>
    <name evidence="1" type="ORF">FH608_016135</name>
</gene>
<dbReference type="Gene3D" id="3.30.1330.40">
    <property type="entry name" value="RutC-like"/>
    <property type="match status" value="1"/>
</dbReference>
<dbReference type="InterPro" id="IPR035959">
    <property type="entry name" value="RutC-like_sf"/>
</dbReference>
<dbReference type="Proteomes" id="UP000312512">
    <property type="component" value="Unassembled WGS sequence"/>
</dbReference>
<evidence type="ECO:0000313" key="2">
    <source>
        <dbReference type="Proteomes" id="UP000312512"/>
    </source>
</evidence>
<comment type="caution">
    <text evidence="1">The sequence shown here is derived from an EMBL/GenBank/DDBJ whole genome shotgun (WGS) entry which is preliminary data.</text>
</comment>
<keyword evidence="2" id="KW-1185">Reference proteome</keyword>
<dbReference type="RefSeq" id="WP_139631301.1">
    <property type="nucleotide sequence ID" value="NZ_CP045572.1"/>
</dbReference>
<organism evidence="1 2">
    <name type="scientific">Nonomuraea phyllanthi</name>
    <dbReference type="NCBI Taxonomy" id="2219224"/>
    <lineage>
        <taxon>Bacteria</taxon>
        <taxon>Bacillati</taxon>
        <taxon>Actinomycetota</taxon>
        <taxon>Actinomycetes</taxon>
        <taxon>Streptosporangiales</taxon>
        <taxon>Streptosporangiaceae</taxon>
        <taxon>Nonomuraea</taxon>
    </lineage>
</organism>
<proteinExistence type="predicted"/>
<accession>A0A5C4WM42</accession>
<dbReference type="CDD" id="cd00448">
    <property type="entry name" value="YjgF_YER057c_UK114_family"/>
    <property type="match status" value="1"/>
</dbReference>